<gene>
    <name evidence="5" type="ORF">AB5L97_01085</name>
</gene>
<accession>A0AB39L3P3</accession>
<dbReference type="GO" id="GO:0006631">
    <property type="term" value="P:fatty acid metabolic process"/>
    <property type="evidence" value="ECO:0007669"/>
    <property type="project" value="TreeGrafter"/>
</dbReference>
<dbReference type="InterPro" id="IPR025110">
    <property type="entry name" value="AMP-bd_C"/>
</dbReference>
<dbReference type="Pfam" id="PF13193">
    <property type="entry name" value="AMP-binding_C"/>
    <property type="match status" value="1"/>
</dbReference>
<dbReference type="InterPro" id="IPR045851">
    <property type="entry name" value="AMP-bd_C_sf"/>
</dbReference>
<dbReference type="RefSeq" id="WP_369046138.1">
    <property type="nucleotide sequence ID" value="NZ_CP163302.1"/>
</dbReference>
<evidence type="ECO:0000256" key="1">
    <source>
        <dbReference type="ARBA" id="ARBA00006432"/>
    </source>
</evidence>
<dbReference type="PROSITE" id="PS00455">
    <property type="entry name" value="AMP_BINDING"/>
    <property type="match status" value="1"/>
</dbReference>
<name>A0AB39L3P3_9MICC</name>
<dbReference type="GO" id="GO:0031956">
    <property type="term" value="F:medium-chain fatty acid-CoA ligase activity"/>
    <property type="evidence" value="ECO:0007669"/>
    <property type="project" value="TreeGrafter"/>
</dbReference>
<dbReference type="Gene3D" id="3.30.300.30">
    <property type="match status" value="1"/>
</dbReference>
<dbReference type="InterPro" id="IPR042099">
    <property type="entry name" value="ANL_N_sf"/>
</dbReference>
<evidence type="ECO:0000259" key="3">
    <source>
        <dbReference type="Pfam" id="PF00501"/>
    </source>
</evidence>
<comment type="similarity">
    <text evidence="1">Belongs to the ATP-dependent AMP-binding enzyme family.</text>
</comment>
<feature type="domain" description="AMP-binding enzyme C-terminal" evidence="4">
    <location>
        <begin position="461"/>
        <end position="536"/>
    </location>
</feature>
<proteinExistence type="inferred from homology"/>
<dbReference type="PANTHER" id="PTHR43201">
    <property type="entry name" value="ACYL-COA SYNTHETASE"/>
    <property type="match status" value="1"/>
</dbReference>
<dbReference type="SUPFAM" id="SSF56801">
    <property type="entry name" value="Acetyl-CoA synthetase-like"/>
    <property type="match status" value="1"/>
</dbReference>
<dbReference type="KEGG" id="spue:AB5L97_01085"/>
<dbReference type="InterPro" id="IPR020845">
    <property type="entry name" value="AMP-binding_CS"/>
</dbReference>
<dbReference type="AlphaFoldDB" id="A0AB39L3P3"/>
<feature type="domain" description="AMP-dependent synthetase/ligase" evidence="3">
    <location>
        <begin position="32"/>
        <end position="410"/>
    </location>
</feature>
<keyword evidence="2" id="KW-0436">Ligase</keyword>
<dbReference type="InterPro" id="IPR000873">
    <property type="entry name" value="AMP-dep_synth/lig_dom"/>
</dbReference>
<dbReference type="Gene3D" id="3.40.50.12780">
    <property type="entry name" value="N-terminal domain of ligase-like"/>
    <property type="match status" value="1"/>
</dbReference>
<sequence>MSSPFEMLPLPENAADFRTTGYWKDRLLIDYFDDAVAAHPDKVASIDASGAKTYREMADEVEAIAAGLVSLGVDAGDTVSIQLPNRHEWIVAHLATERVGAVTNALIPIYRDREIEYMAKKARAKVIFIPETFRGFDYPAMIERLRGGLTDLQHAVVLGTGPAPARAPEGFLSWSDLAGRGRARGLSAQEAAARRPDPDSLALIMFTSGTTGRPKGAMHSHNTVLSGALPWPDRLGMDDSSVIHMASTFGHLTGYLFGVALPIMLGATGVFQEVWQAAEFVELVERHGIQHTSGATPFLQDILTAQNLADHNLSSLVRFCCMGAPIPRAVVHAAKDKLPALNVFGGWGQTECCLVTMGSPQDPVEKVLDSDGRVLPGMKLRIVDDQGRAVPAGTEGRIQVRGPFLFRGYLEQLDVTRNEFDGDWFDTGDLGTQDDDSYVRLAGRTKDIIVRGGENVPVAYVENVLYEHPRIAAVALVAVPHPRLQEIGGAVVQLKDADPFTLEDLRAFLETKGLAKPYWPEILKVVADFPRTPSGKIQKFKIRQELSEEFSQEAKA</sequence>
<reference evidence="5" key="1">
    <citation type="submission" date="2024-07" db="EMBL/GenBank/DDBJ databases">
        <authorList>
            <person name="fu j."/>
        </authorList>
    </citation>
    <scope>NUCLEOTIDE SEQUENCE</scope>
    <source>
        <strain evidence="5">P10A9</strain>
    </source>
</reference>
<dbReference type="Pfam" id="PF00501">
    <property type="entry name" value="AMP-binding"/>
    <property type="match status" value="1"/>
</dbReference>
<protein>
    <submittedName>
        <fullName evidence="5">AMP-binding protein</fullName>
    </submittedName>
</protein>
<evidence type="ECO:0000259" key="4">
    <source>
        <dbReference type="Pfam" id="PF13193"/>
    </source>
</evidence>
<dbReference type="PANTHER" id="PTHR43201:SF5">
    <property type="entry name" value="MEDIUM-CHAIN ACYL-COA LIGASE ACSF2, MITOCHONDRIAL"/>
    <property type="match status" value="1"/>
</dbReference>
<organism evidence="5">
    <name type="scientific">Sinomonas puerhi</name>
    <dbReference type="NCBI Taxonomy" id="3238584"/>
    <lineage>
        <taxon>Bacteria</taxon>
        <taxon>Bacillati</taxon>
        <taxon>Actinomycetota</taxon>
        <taxon>Actinomycetes</taxon>
        <taxon>Micrococcales</taxon>
        <taxon>Micrococcaceae</taxon>
        <taxon>Sinomonas</taxon>
    </lineage>
</organism>
<evidence type="ECO:0000256" key="2">
    <source>
        <dbReference type="ARBA" id="ARBA00022598"/>
    </source>
</evidence>
<evidence type="ECO:0000313" key="5">
    <source>
        <dbReference type="EMBL" id="XDP45650.1"/>
    </source>
</evidence>
<dbReference type="EMBL" id="CP163302">
    <property type="protein sequence ID" value="XDP45650.1"/>
    <property type="molecule type" value="Genomic_DNA"/>
</dbReference>